<proteinExistence type="predicted"/>
<dbReference type="EMBL" id="CP136891">
    <property type="protein sequence ID" value="WOK97477.1"/>
    <property type="molecule type" value="Genomic_DNA"/>
</dbReference>
<keyword evidence="1" id="KW-0472">Membrane</keyword>
<feature type="transmembrane region" description="Helical" evidence="1">
    <location>
        <begin position="334"/>
        <end position="354"/>
    </location>
</feature>
<feature type="transmembrane region" description="Helical" evidence="1">
    <location>
        <begin position="309"/>
        <end position="327"/>
    </location>
</feature>
<gene>
    <name evidence="2" type="ORF">Cni_G06185</name>
</gene>
<keyword evidence="3" id="KW-1185">Reference proteome</keyword>
<evidence type="ECO:0000313" key="3">
    <source>
        <dbReference type="Proteomes" id="UP001327560"/>
    </source>
</evidence>
<name>A0AAQ3Q631_9LILI</name>
<dbReference type="PANTHER" id="PTHR33645">
    <property type="entry name" value="AMINOPEPTIDASE (DUF3754)"/>
    <property type="match status" value="1"/>
</dbReference>
<dbReference type="PANTHER" id="PTHR33645:SF11">
    <property type="entry name" value="AMINOPEPTIDASE (DUF3754)"/>
    <property type="match status" value="1"/>
</dbReference>
<organism evidence="2 3">
    <name type="scientific">Canna indica</name>
    <name type="common">Indian-shot</name>
    <dbReference type="NCBI Taxonomy" id="4628"/>
    <lineage>
        <taxon>Eukaryota</taxon>
        <taxon>Viridiplantae</taxon>
        <taxon>Streptophyta</taxon>
        <taxon>Embryophyta</taxon>
        <taxon>Tracheophyta</taxon>
        <taxon>Spermatophyta</taxon>
        <taxon>Magnoliopsida</taxon>
        <taxon>Liliopsida</taxon>
        <taxon>Zingiberales</taxon>
        <taxon>Cannaceae</taxon>
        <taxon>Canna</taxon>
    </lineage>
</organism>
<reference evidence="2 3" key="1">
    <citation type="submission" date="2023-10" db="EMBL/GenBank/DDBJ databases">
        <title>Chromosome-scale genome assembly provides insights into flower coloration mechanisms of Canna indica.</title>
        <authorList>
            <person name="Li C."/>
        </authorList>
    </citation>
    <scope>NUCLEOTIDE SEQUENCE [LARGE SCALE GENOMIC DNA]</scope>
    <source>
        <tissue evidence="2">Flower</tissue>
    </source>
</reference>
<keyword evidence="1" id="KW-0812">Transmembrane</keyword>
<evidence type="ECO:0000313" key="2">
    <source>
        <dbReference type="EMBL" id="WOK97477.1"/>
    </source>
</evidence>
<dbReference type="Proteomes" id="UP001327560">
    <property type="component" value="Chromosome 2"/>
</dbReference>
<accession>A0AAQ3Q631</accession>
<dbReference type="Pfam" id="PF12576">
    <property type="entry name" value="DUF3754"/>
    <property type="match status" value="1"/>
</dbReference>
<protein>
    <recommendedName>
        <fullName evidence="4">Aminopeptidase</fullName>
    </recommendedName>
</protein>
<sequence>MAKENGKEEDVISLEREYVIPVVKHKLISKLTSVLDPFERAEFLKLCRRVEYTIRAYYLLHFEDLMQLYSLFDPIHGNKILEQLKLNVNIEVLEENFLKCFSQQIMEKSNFKLATNEEIKLALSAQYLLNLKIEADESKLDKNLLSIYFEEPPHAKVPGFSNMLIFHRGRGIDHTKDYFYMEKLNLIIAHAWTQFLRVSGLQGFLSTRQNMISNKDTEKTNDISNDPEKEGLVFKRVRIEKMKLSIRELINKTEIQEPTFDRMIVVYRLASTNEKIDRGIYIKHYKSIPMADMELVLPEKKPSLTPVDWVNFLYGVIIGLVTYVSSFQMPKADIRVLIVLFGLIAYCVKIYSMFQQNLATYNNVLIKLMHEKQLDSGKGTLLHLCDDVIQQEVKEVIIPYFILMTKGKSATTMEELEHQCEELIRKEFNEECNFEVKDAVHKLVKLGLATIDPSDYKIHHVSLKKANEIIGKTTEELVVEKKLQLLG</sequence>
<keyword evidence="1" id="KW-1133">Transmembrane helix</keyword>
<dbReference type="AlphaFoldDB" id="A0AAQ3Q631"/>
<evidence type="ECO:0000256" key="1">
    <source>
        <dbReference type="SAM" id="Phobius"/>
    </source>
</evidence>
<dbReference type="InterPro" id="IPR022227">
    <property type="entry name" value="DUF3754"/>
</dbReference>
<evidence type="ECO:0008006" key="4">
    <source>
        <dbReference type="Google" id="ProtNLM"/>
    </source>
</evidence>